<sequence length="357" mass="40227">MAGAHASGVPSNMDYRRTRKCEILAVEAGRREHQADDAACLLPTIHLKTALPFGEELRKQNDADVLCLPYTATPFALTEAARTLSFSDAMVEEDFRFDPATLRSHLITAYPLLIPVYLLQYDADPGADKKPYSVTMVVEASQPQGTVITENVLPLTSRLFRESVSKNSLFDIPEELAGEEFMRVLPWNSPMRESFARATCFSNAKPKDSWKAQLGEWVDDRARAAGAMARYAQLQVSLGQAVDFDDIRVRDVGEAPAFTEYLSKEQNVLFYRHTMERLQHINARTKNAEVEVEVFELSKDGTSKTQNGSSALESVLQSMKEQLSQSEAVMNKHKPEWLKEWEARQKEEAEKEDSDRS</sequence>
<dbReference type="KEGG" id="pco:PHACADRAFT_252658"/>
<gene>
    <name evidence="1" type="ORF">PHACADRAFT_252658</name>
</gene>
<reference evidence="1 2" key="1">
    <citation type="journal article" date="2012" name="BMC Genomics">
        <title>Comparative genomics of the white-rot fungi, Phanerochaete carnosa and P. chrysosporium, to elucidate the genetic basis of the distinct wood types they colonize.</title>
        <authorList>
            <person name="Suzuki H."/>
            <person name="MacDonald J."/>
            <person name="Syed K."/>
            <person name="Salamov A."/>
            <person name="Hori C."/>
            <person name="Aerts A."/>
            <person name="Henrissat B."/>
            <person name="Wiebenga A."/>
            <person name="vanKuyk P.A."/>
            <person name="Barry K."/>
            <person name="Lindquist E."/>
            <person name="LaButti K."/>
            <person name="Lapidus A."/>
            <person name="Lucas S."/>
            <person name="Coutinho P."/>
            <person name="Gong Y."/>
            <person name="Samejima M."/>
            <person name="Mahadevan R."/>
            <person name="Abou-Zaid M."/>
            <person name="de Vries R.P."/>
            <person name="Igarashi K."/>
            <person name="Yadav J.S."/>
            <person name="Grigoriev I.V."/>
            <person name="Master E.R."/>
        </authorList>
    </citation>
    <scope>NUCLEOTIDE SEQUENCE [LARGE SCALE GENOMIC DNA]</scope>
    <source>
        <strain evidence="1 2">HHB-10118-sp</strain>
    </source>
</reference>
<proteinExistence type="predicted"/>
<dbReference type="EMBL" id="JH930470">
    <property type="protein sequence ID" value="EKM58383.1"/>
    <property type="molecule type" value="Genomic_DNA"/>
</dbReference>
<dbReference type="InParanoid" id="K5W3F0"/>
<organism evidence="1 2">
    <name type="scientific">Phanerochaete carnosa (strain HHB-10118-sp)</name>
    <name type="common">White-rot fungus</name>
    <name type="synonym">Peniophora carnosa</name>
    <dbReference type="NCBI Taxonomy" id="650164"/>
    <lineage>
        <taxon>Eukaryota</taxon>
        <taxon>Fungi</taxon>
        <taxon>Dikarya</taxon>
        <taxon>Basidiomycota</taxon>
        <taxon>Agaricomycotina</taxon>
        <taxon>Agaricomycetes</taxon>
        <taxon>Polyporales</taxon>
        <taxon>Phanerochaetaceae</taxon>
        <taxon>Phanerochaete</taxon>
    </lineage>
</organism>
<protein>
    <submittedName>
        <fullName evidence="1">Uncharacterized protein</fullName>
    </submittedName>
</protein>
<dbReference type="HOGENOM" id="CLU_816648_0_0_1"/>
<dbReference type="OrthoDB" id="2349883at2759"/>
<dbReference type="Proteomes" id="UP000008370">
    <property type="component" value="Unassembled WGS sequence"/>
</dbReference>
<evidence type="ECO:0000313" key="2">
    <source>
        <dbReference type="Proteomes" id="UP000008370"/>
    </source>
</evidence>
<dbReference type="AlphaFoldDB" id="K5W3F0"/>
<dbReference type="RefSeq" id="XP_007393698.1">
    <property type="nucleotide sequence ID" value="XM_007393636.1"/>
</dbReference>
<evidence type="ECO:0000313" key="1">
    <source>
        <dbReference type="EMBL" id="EKM58383.1"/>
    </source>
</evidence>
<keyword evidence="2" id="KW-1185">Reference proteome</keyword>
<dbReference type="GeneID" id="18915550"/>
<accession>K5W3F0</accession>
<name>K5W3F0_PHACS</name>